<dbReference type="Pfam" id="PF21773">
    <property type="entry name" value="ODAD1_CC"/>
    <property type="match status" value="1"/>
</dbReference>
<dbReference type="PANTHER" id="PTHR21694:SF18">
    <property type="entry name" value="COILED-COIL DOMAIN-CONTAINING PROTEIN 63"/>
    <property type="match status" value="1"/>
</dbReference>
<evidence type="ECO:0000259" key="4">
    <source>
        <dbReference type="Pfam" id="PF21773"/>
    </source>
</evidence>
<dbReference type="InterPro" id="IPR051876">
    <property type="entry name" value="ODA-DC/CCD"/>
</dbReference>
<feature type="region of interest" description="Disordered" evidence="3">
    <location>
        <begin position="1"/>
        <end position="24"/>
    </location>
</feature>
<dbReference type="PANTHER" id="PTHR21694">
    <property type="entry name" value="COILED-COIL DOMAIN-CONTAINING PROTEIN 63"/>
    <property type="match status" value="1"/>
</dbReference>
<sequence>METAPAASESKERDGGEESQEIVSEEVKKLRERIKMEERKSKNIDSQIEAVQNQILKEKNEMKGITPQEKHSKLVKEIKQYEHKLDKLNQKYNETVANNKKLREDIDSLRRERLVFEQIYTKLTSDLEAKKKKMAKIVETVNNANIEREQATNELADLIKQAEQEKKEFDEGINNINAKIAEEKAKKESLKQKEQELIHMEKVHKEARQAEEEYAQKQNRKNANGYSSEKVQCLIPQEKLNEYQEAFKKIAESTKVKDIDELVKNFIEAEERNFSLSKFVEELTQESEELDTKIEDIKEEIEMYKNQGLGYDNEKKKLQKELEEKIAENEKEYQKNLIEYQNSVDKINNIKQSIDEIFDLVDNETSKKYKEMSKSMGTTHDNIMSYLGMVEEMINDMIKQYAYYLAQNLKANNDINPSDPTIVTLNNILMVAPKTDYGSIKNNLEIPSDQLEAHDVDEDIESVPLSFEKLQKIAENKHLSG</sequence>
<dbReference type="AlphaFoldDB" id="A0AAD1UJK0"/>
<feature type="coiled-coil region" evidence="2">
    <location>
        <begin position="280"/>
        <end position="339"/>
    </location>
</feature>
<evidence type="ECO:0000256" key="1">
    <source>
        <dbReference type="ARBA" id="ARBA00023054"/>
    </source>
</evidence>
<reference evidence="5" key="1">
    <citation type="submission" date="2023-07" db="EMBL/GenBank/DDBJ databases">
        <authorList>
            <consortium name="AG Swart"/>
            <person name="Singh M."/>
            <person name="Singh A."/>
            <person name="Seah K."/>
            <person name="Emmerich C."/>
        </authorList>
    </citation>
    <scope>NUCLEOTIDE SEQUENCE</scope>
    <source>
        <strain evidence="5">DP1</strain>
    </source>
</reference>
<keyword evidence="6" id="KW-1185">Reference proteome</keyword>
<comment type="caution">
    <text evidence="5">The sequence shown here is derived from an EMBL/GenBank/DDBJ whole genome shotgun (WGS) entry which is preliminary data.</text>
</comment>
<evidence type="ECO:0000313" key="6">
    <source>
        <dbReference type="Proteomes" id="UP001295684"/>
    </source>
</evidence>
<accession>A0AAD1UJK0</accession>
<name>A0AAD1UJK0_EUPCR</name>
<evidence type="ECO:0000256" key="2">
    <source>
        <dbReference type="SAM" id="Coils"/>
    </source>
</evidence>
<organism evidence="5 6">
    <name type="scientific">Euplotes crassus</name>
    <dbReference type="NCBI Taxonomy" id="5936"/>
    <lineage>
        <taxon>Eukaryota</taxon>
        <taxon>Sar</taxon>
        <taxon>Alveolata</taxon>
        <taxon>Ciliophora</taxon>
        <taxon>Intramacronucleata</taxon>
        <taxon>Spirotrichea</taxon>
        <taxon>Hypotrichia</taxon>
        <taxon>Euplotida</taxon>
        <taxon>Euplotidae</taxon>
        <taxon>Moneuplotes</taxon>
    </lineage>
</organism>
<gene>
    <name evidence="5" type="ORF">ECRASSUSDP1_LOCUS9694</name>
</gene>
<keyword evidence="1 2" id="KW-0175">Coiled coil</keyword>
<dbReference type="InterPro" id="IPR049258">
    <property type="entry name" value="ODAD1_CC"/>
</dbReference>
<protein>
    <recommendedName>
        <fullName evidence="4">ODAD1 central coiled coil region domain-containing protein</fullName>
    </recommendedName>
</protein>
<dbReference type="Proteomes" id="UP001295684">
    <property type="component" value="Unassembled WGS sequence"/>
</dbReference>
<evidence type="ECO:0000313" key="5">
    <source>
        <dbReference type="EMBL" id="CAI2368403.1"/>
    </source>
</evidence>
<evidence type="ECO:0000256" key="3">
    <source>
        <dbReference type="SAM" id="MobiDB-lite"/>
    </source>
</evidence>
<proteinExistence type="predicted"/>
<feature type="domain" description="ODAD1 central coiled coil region" evidence="4">
    <location>
        <begin position="76"/>
        <end position="367"/>
    </location>
</feature>
<dbReference type="EMBL" id="CAMPGE010009537">
    <property type="protein sequence ID" value="CAI2368403.1"/>
    <property type="molecule type" value="Genomic_DNA"/>
</dbReference>